<evidence type="ECO:0000313" key="1">
    <source>
        <dbReference type="EMBL" id="SHI35953.1"/>
    </source>
</evidence>
<dbReference type="AlphaFoldDB" id="A0A1M6AIB5"/>
<protein>
    <recommendedName>
        <fullName evidence="3">TonB protein C-terminal</fullName>
    </recommendedName>
</protein>
<accession>A0A1M6AIB5</accession>
<name>A0A1M6AIB5_9FLAO</name>
<dbReference type="OrthoDB" id="1522859at2"/>
<evidence type="ECO:0000313" key="2">
    <source>
        <dbReference type="Proteomes" id="UP000184225"/>
    </source>
</evidence>
<organism evidence="1 2">
    <name type="scientific">Mesonia phycicola</name>
    <dbReference type="NCBI Taxonomy" id="579105"/>
    <lineage>
        <taxon>Bacteria</taxon>
        <taxon>Pseudomonadati</taxon>
        <taxon>Bacteroidota</taxon>
        <taxon>Flavobacteriia</taxon>
        <taxon>Flavobacteriales</taxon>
        <taxon>Flavobacteriaceae</taxon>
        <taxon>Mesonia</taxon>
    </lineage>
</organism>
<dbReference type="EMBL" id="FQYY01000001">
    <property type="protein sequence ID" value="SHI35953.1"/>
    <property type="molecule type" value="Genomic_DNA"/>
</dbReference>
<dbReference type="Proteomes" id="UP000184225">
    <property type="component" value="Unassembled WGS sequence"/>
</dbReference>
<gene>
    <name evidence="1" type="ORF">SAMN04488096_101272</name>
</gene>
<reference evidence="1 2" key="1">
    <citation type="submission" date="2016-11" db="EMBL/GenBank/DDBJ databases">
        <authorList>
            <person name="Jaros S."/>
            <person name="Januszkiewicz K."/>
            <person name="Wedrychowicz H."/>
        </authorList>
    </citation>
    <scope>NUCLEOTIDE SEQUENCE [LARGE SCALE GENOMIC DNA]</scope>
    <source>
        <strain evidence="1 2">DSM 21425</strain>
    </source>
</reference>
<keyword evidence="2" id="KW-1185">Reference proteome</keyword>
<dbReference type="RefSeq" id="WP_073147444.1">
    <property type="nucleotide sequence ID" value="NZ_FQYY01000001.1"/>
</dbReference>
<proteinExistence type="predicted"/>
<sequence>MFSDHFTKLRPQFLILFILFSSVSILAQETVTPPKFKECLEYVDTKEIKACVSKRISNLIRKKLKVEKFQSQLHPGNNLIMVDFIIEKDKTINYFTINHPNEEIRNQIEKILSKIKFHTPAMHDGKGINIFYTIPIVIRELPSRVKPNPLYKNSGLALDNSNVENAQVLKYNLDEKLNKKIEFRDFDEIIKRRYLSSLYNNINIYKISSFLEKGTNTIDASFTINKNRELINLSVHSNSEHVSNYIKEVIQKLPKLSPVYKNKEPQEAHYKLVLAYKKESN</sequence>
<evidence type="ECO:0008006" key="3">
    <source>
        <dbReference type="Google" id="ProtNLM"/>
    </source>
</evidence>